<proteinExistence type="predicted"/>
<evidence type="ECO:0000256" key="4">
    <source>
        <dbReference type="ARBA" id="ARBA00022741"/>
    </source>
</evidence>
<keyword evidence="8" id="KW-1185">Reference proteome</keyword>
<keyword evidence="1" id="KW-0813">Transport</keyword>
<dbReference type="SUPFAM" id="SSF52540">
    <property type="entry name" value="P-loop containing nucleoside triphosphate hydrolases"/>
    <property type="match status" value="2"/>
</dbReference>
<evidence type="ECO:0000313" key="8">
    <source>
        <dbReference type="Proteomes" id="UP001597203"/>
    </source>
</evidence>
<evidence type="ECO:0000256" key="1">
    <source>
        <dbReference type="ARBA" id="ARBA00022448"/>
    </source>
</evidence>
<dbReference type="Gene3D" id="3.40.50.300">
    <property type="entry name" value="P-loop containing nucleotide triphosphate hydrolases"/>
    <property type="match status" value="2"/>
</dbReference>
<dbReference type="PROSITE" id="PS00211">
    <property type="entry name" value="ABC_TRANSPORTER_1"/>
    <property type="match status" value="1"/>
</dbReference>
<gene>
    <name evidence="7" type="ORF">ACFQ24_04255</name>
</gene>
<evidence type="ECO:0000313" key="7">
    <source>
        <dbReference type="EMBL" id="MFD1104106.1"/>
    </source>
</evidence>
<organism evidence="7 8">
    <name type="scientific">Sphingobium olei</name>
    <dbReference type="NCBI Taxonomy" id="420955"/>
    <lineage>
        <taxon>Bacteria</taxon>
        <taxon>Pseudomonadati</taxon>
        <taxon>Pseudomonadota</taxon>
        <taxon>Alphaproteobacteria</taxon>
        <taxon>Sphingomonadales</taxon>
        <taxon>Sphingomonadaceae</taxon>
        <taxon>Sphingobium</taxon>
    </lineage>
</organism>
<dbReference type="PANTHER" id="PTHR43790">
    <property type="entry name" value="CARBOHYDRATE TRANSPORT ATP-BINDING PROTEIN MG119-RELATED"/>
    <property type="match status" value="1"/>
</dbReference>
<dbReference type="CDD" id="cd03215">
    <property type="entry name" value="ABC_Carb_Monos_II"/>
    <property type="match status" value="1"/>
</dbReference>
<dbReference type="InterPro" id="IPR050107">
    <property type="entry name" value="ABC_carbohydrate_import_ATPase"/>
</dbReference>
<dbReference type="GO" id="GO:0005524">
    <property type="term" value="F:ATP binding"/>
    <property type="evidence" value="ECO:0007669"/>
    <property type="project" value="UniProtKB-KW"/>
</dbReference>
<dbReference type="Pfam" id="PF00005">
    <property type="entry name" value="ABC_tran"/>
    <property type="match status" value="2"/>
</dbReference>
<dbReference type="InterPro" id="IPR017871">
    <property type="entry name" value="ABC_transporter-like_CS"/>
</dbReference>
<comment type="caution">
    <text evidence="7">The sequence shown here is derived from an EMBL/GenBank/DDBJ whole genome shotgun (WGS) entry which is preliminary data.</text>
</comment>
<feature type="domain" description="ABC transporter" evidence="6">
    <location>
        <begin position="16"/>
        <end position="246"/>
    </location>
</feature>
<dbReference type="Proteomes" id="UP001597203">
    <property type="component" value="Unassembled WGS sequence"/>
</dbReference>
<dbReference type="SMART" id="SM00382">
    <property type="entry name" value="AAA"/>
    <property type="match status" value="2"/>
</dbReference>
<evidence type="ECO:0000256" key="3">
    <source>
        <dbReference type="ARBA" id="ARBA00022737"/>
    </source>
</evidence>
<dbReference type="EMBL" id="JBHTLS010000063">
    <property type="protein sequence ID" value="MFD1104106.1"/>
    <property type="molecule type" value="Genomic_DNA"/>
</dbReference>
<name>A0ABW3NUP4_9SPHN</name>
<dbReference type="InterPro" id="IPR003439">
    <property type="entry name" value="ABC_transporter-like_ATP-bd"/>
</dbReference>
<keyword evidence="3" id="KW-0677">Repeat</keyword>
<dbReference type="PROSITE" id="PS50893">
    <property type="entry name" value="ABC_TRANSPORTER_2"/>
    <property type="match status" value="2"/>
</dbReference>
<evidence type="ECO:0000259" key="6">
    <source>
        <dbReference type="PROSITE" id="PS50893"/>
    </source>
</evidence>
<protein>
    <submittedName>
        <fullName evidence="7">Sugar ABC transporter ATP-binding protein</fullName>
    </submittedName>
</protein>
<feature type="domain" description="ABC transporter" evidence="6">
    <location>
        <begin position="260"/>
        <end position="499"/>
    </location>
</feature>
<keyword evidence="4" id="KW-0547">Nucleotide-binding</keyword>
<dbReference type="PANTHER" id="PTHR43790:SF9">
    <property type="entry name" value="GALACTOFURANOSE TRANSPORTER ATP-BINDING PROTEIN YTFR"/>
    <property type="match status" value="1"/>
</dbReference>
<reference evidence="8" key="1">
    <citation type="journal article" date="2019" name="Int. J. Syst. Evol. Microbiol.">
        <title>The Global Catalogue of Microorganisms (GCM) 10K type strain sequencing project: providing services to taxonomists for standard genome sequencing and annotation.</title>
        <authorList>
            <consortium name="The Broad Institute Genomics Platform"/>
            <consortium name="The Broad Institute Genome Sequencing Center for Infectious Disease"/>
            <person name="Wu L."/>
            <person name="Ma J."/>
        </authorList>
    </citation>
    <scope>NUCLEOTIDE SEQUENCE [LARGE SCALE GENOMIC DNA]</scope>
    <source>
        <strain evidence="8">CCUG 54329</strain>
    </source>
</reference>
<evidence type="ECO:0000256" key="2">
    <source>
        <dbReference type="ARBA" id="ARBA00022597"/>
    </source>
</evidence>
<accession>A0ABW3NUP4</accession>
<evidence type="ECO:0000256" key="5">
    <source>
        <dbReference type="ARBA" id="ARBA00022840"/>
    </source>
</evidence>
<keyword evidence="5 7" id="KW-0067">ATP-binding</keyword>
<sequence>MVHSAIMEMEQVAHAVEVRGIRKAFGATQALAGVDLTLLPGRVHALLGANGCGKSTLVKVLAGYHVPDAGEIIFPATDGASHIAFVHQDLGLVATLSVAENLSLTAGFAIQGGRIDWDYEYFATGKLLRKYGVTCDPRTQVGDLGPTDQTMVAIVRALAILPEHGGILVLDEPTARLPAAEADRLIEMLQSLKARGVAILYISHRLEEVLKLADELTVLRDGRTVHHGEVAELDRKDLVRLIIGHDAATMDEDAPRPDRGSARAILEVSELSGYRVGGANLEVAGGELLGIAGLVGSGRSELGRLIFGLQRATSGKILLEGRDVTDMSVPQHVRAGIAYVPQDRLSGIFKGLSVAENAIVAELDSLVSGLTISEGRCNAAAGGVIRSFQVKSPDMSVPIETLSGGNQQKVVLGKWLRRDLRLLILDEPTQGIDVGARTDIFHIIRKVAAERNIAVLVMDSDLEILSEHCDRICIMAAGRIMNEFDGPGVPITTLNRAIYGH</sequence>
<dbReference type="RefSeq" id="WP_380909235.1">
    <property type="nucleotide sequence ID" value="NZ_JBHTLS010000063.1"/>
</dbReference>
<dbReference type="InterPro" id="IPR003593">
    <property type="entry name" value="AAA+_ATPase"/>
</dbReference>
<dbReference type="CDD" id="cd03216">
    <property type="entry name" value="ABC_Carb_Monos_I"/>
    <property type="match status" value="1"/>
</dbReference>
<dbReference type="InterPro" id="IPR027417">
    <property type="entry name" value="P-loop_NTPase"/>
</dbReference>
<keyword evidence="2" id="KW-0762">Sugar transport</keyword>